<protein>
    <recommendedName>
        <fullName evidence="4">Secreted protein</fullName>
    </recommendedName>
</protein>
<reference evidence="2 3" key="1">
    <citation type="submission" date="2017-09" db="EMBL/GenBank/DDBJ databases">
        <authorList>
            <person name="Ehlers B."/>
            <person name="Leendertz F.H."/>
        </authorList>
    </citation>
    <scope>NUCLEOTIDE SEQUENCE [LARGE SCALE GENOMIC DNA]</scope>
    <source>
        <strain evidence="2 3">CGMCC 4.7095</strain>
    </source>
</reference>
<feature type="chain" id="PRO_5012108989" description="Secreted protein" evidence="1">
    <location>
        <begin position="39"/>
        <end position="283"/>
    </location>
</feature>
<evidence type="ECO:0000313" key="2">
    <source>
        <dbReference type="EMBL" id="SOD62202.1"/>
    </source>
</evidence>
<dbReference type="OrthoDB" id="3401783at2"/>
<evidence type="ECO:0000313" key="3">
    <source>
        <dbReference type="Proteomes" id="UP000219072"/>
    </source>
</evidence>
<evidence type="ECO:0008006" key="4">
    <source>
        <dbReference type="Google" id="ProtNLM"/>
    </source>
</evidence>
<dbReference type="EMBL" id="OCNE01000005">
    <property type="protein sequence ID" value="SOD62202.1"/>
    <property type="molecule type" value="Genomic_DNA"/>
</dbReference>
<sequence>MRYDADGITTRAGRAGRWLAVTLLTAAVALSGAGTARADDSGETEATEAGTAFRTATVIDQGRRATASASTGDYLYWVFPAGAGQRVSAEAEVTLPEADTRTGPVTWRLDVYDGLRRHQSCASGRQSATAQEADAALTLECAPRAVRSWADPWSDTPLPGAYYLRLSVAELPERDLGLPVSVSVEVTAEDAGGSVAVGGDLAGPLLPVGAAGTVSAEAADIVREEERDGGRDDGVYLAAVPEPEDGWNGGWWNDRWLWTAGGGLLGALAALGGYRLTRPGRGA</sequence>
<dbReference type="RefSeq" id="WP_097230693.1">
    <property type="nucleotide sequence ID" value="NZ_OCNE01000005.1"/>
</dbReference>
<gene>
    <name evidence="2" type="ORF">SAMN06297387_10517</name>
</gene>
<organism evidence="2 3">
    <name type="scientific">Streptomyces zhaozhouensis</name>
    <dbReference type="NCBI Taxonomy" id="1300267"/>
    <lineage>
        <taxon>Bacteria</taxon>
        <taxon>Bacillati</taxon>
        <taxon>Actinomycetota</taxon>
        <taxon>Actinomycetes</taxon>
        <taxon>Kitasatosporales</taxon>
        <taxon>Streptomycetaceae</taxon>
        <taxon>Streptomyces</taxon>
    </lineage>
</organism>
<accession>A0A286DU55</accession>
<evidence type="ECO:0000256" key="1">
    <source>
        <dbReference type="SAM" id="SignalP"/>
    </source>
</evidence>
<feature type="signal peptide" evidence="1">
    <location>
        <begin position="1"/>
        <end position="38"/>
    </location>
</feature>
<keyword evidence="3" id="KW-1185">Reference proteome</keyword>
<keyword evidence="1" id="KW-0732">Signal</keyword>
<proteinExistence type="predicted"/>
<dbReference type="AlphaFoldDB" id="A0A286DU55"/>
<dbReference type="Proteomes" id="UP000219072">
    <property type="component" value="Unassembled WGS sequence"/>
</dbReference>
<name>A0A286DU55_9ACTN</name>